<proteinExistence type="predicted"/>
<evidence type="ECO:0000313" key="2">
    <source>
        <dbReference type="Proteomes" id="UP001160148"/>
    </source>
</evidence>
<dbReference type="AlphaFoldDB" id="A0AAV0XX51"/>
<keyword evidence="2" id="KW-1185">Reference proteome</keyword>
<gene>
    <name evidence="1" type="ORF">MEUPH1_LOCUS25975</name>
</gene>
<protein>
    <recommendedName>
        <fullName evidence="3">DUF4806 domain-containing protein</fullName>
    </recommendedName>
</protein>
<evidence type="ECO:0000313" key="1">
    <source>
        <dbReference type="EMBL" id="CAI6372042.1"/>
    </source>
</evidence>
<dbReference type="Proteomes" id="UP001160148">
    <property type="component" value="Unassembled WGS sequence"/>
</dbReference>
<sequence length="186" mass="21079">MKDNKIYVKQILIQLHMTNTSNTKIVNAIKNLDQKVQIIMISDSRIKSLALPIPTLPTAFINLLPAKSIEEVDLLESLLSDETDGLKNQEELKTYVYMKVGSINSFSAAIRQAIDTCFIYKILSTFSYKGKTKRGFVNLKLFSIFYAALSGFRTDKQKEITFHNVTDNYIRHSGFLVSKEISSSVL</sequence>
<name>A0AAV0XX51_9HEMI</name>
<accession>A0AAV0XX51</accession>
<organism evidence="1 2">
    <name type="scientific">Macrosiphum euphorbiae</name>
    <name type="common">potato aphid</name>
    <dbReference type="NCBI Taxonomy" id="13131"/>
    <lineage>
        <taxon>Eukaryota</taxon>
        <taxon>Metazoa</taxon>
        <taxon>Ecdysozoa</taxon>
        <taxon>Arthropoda</taxon>
        <taxon>Hexapoda</taxon>
        <taxon>Insecta</taxon>
        <taxon>Pterygota</taxon>
        <taxon>Neoptera</taxon>
        <taxon>Paraneoptera</taxon>
        <taxon>Hemiptera</taxon>
        <taxon>Sternorrhyncha</taxon>
        <taxon>Aphidomorpha</taxon>
        <taxon>Aphidoidea</taxon>
        <taxon>Aphididae</taxon>
        <taxon>Macrosiphini</taxon>
        <taxon>Macrosiphum</taxon>
    </lineage>
</organism>
<reference evidence="1 2" key="1">
    <citation type="submission" date="2023-01" db="EMBL/GenBank/DDBJ databases">
        <authorList>
            <person name="Whitehead M."/>
        </authorList>
    </citation>
    <scope>NUCLEOTIDE SEQUENCE [LARGE SCALE GENOMIC DNA]</scope>
</reference>
<evidence type="ECO:0008006" key="3">
    <source>
        <dbReference type="Google" id="ProtNLM"/>
    </source>
</evidence>
<comment type="caution">
    <text evidence="1">The sequence shown here is derived from an EMBL/GenBank/DDBJ whole genome shotgun (WGS) entry which is preliminary data.</text>
</comment>
<dbReference type="EMBL" id="CARXXK010001017">
    <property type="protein sequence ID" value="CAI6372042.1"/>
    <property type="molecule type" value="Genomic_DNA"/>
</dbReference>